<keyword evidence="3" id="KW-0808">Transferase</keyword>
<evidence type="ECO:0000256" key="4">
    <source>
        <dbReference type="ARBA" id="ARBA00022729"/>
    </source>
</evidence>
<name>A0ABV6ARF3_9HYPH</name>
<comment type="pathway">
    <text evidence="2">Glycan biosynthesis; alginate biosynthesis.</text>
</comment>
<dbReference type="InterPro" id="IPR031811">
    <property type="entry name" value="ALGX/ALGJ_SGNH-like"/>
</dbReference>
<evidence type="ECO:0000256" key="3">
    <source>
        <dbReference type="ARBA" id="ARBA00022679"/>
    </source>
</evidence>
<gene>
    <name evidence="8" type="ORF">ACFFP0_30535</name>
</gene>
<dbReference type="Pfam" id="PF16822">
    <property type="entry name" value="ALGX"/>
    <property type="match status" value="1"/>
</dbReference>
<dbReference type="Proteomes" id="UP001589692">
    <property type="component" value="Unassembled WGS sequence"/>
</dbReference>
<keyword evidence="9" id="KW-1185">Reference proteome</keyword>
<dbReference type="EMBL" id="JBHMAA010000053">
    <property type="protein sequence ID" value="MFB9953196.1"/>
    <property type="molecule type" value="Genomic_DNA"/>
</dbReference>
<evidence type="ECO:0000313" key="9">
    <source>
        <dbReference type="Proteomes" id="UP001589692"/>
    </source>
</evidence>
<sequence>MKNISNPLRMRIDPDKGYLGKDGWFFLGNRYDRESDQALGNHAIDDAVSARWDQSLRYAAKVLERRSSKLIVFITPAKWSIYPDKVDRRKSAAHPSSPFHRLRENLTGSEVTFVDATAALIEARKIADTFSPLNSHWNNFGGLVGWNELRNAIIQCCPEISLPEVPRYECIETVDDFNEAFNMVGLEGRNPWMRPVYAEDLPTYDYLLPGYVRSVQRGEREIDLTELPVITECSSTPNRARALLLRDSTGNQISPFIQTGFRRVLQQQHNYEQERSFTNVLGPVKLFNPDVVIFLMTERYLIYNFLDAEYWKDANDFDLAIAGETYIWPRELQRQSIEVFFGEKFESPEGLKLPNNDGRKRHANITLNCKTISSIQVKTASPGAGYARSFPVNAGINEIFFTLEADMVASEIILSAPIDYSITRIEIRCA</sequence>
<feature type="domain" description="AlgX/AlgJ SGNH hydrolase-like" evidence="7">
    <location>
        <begin position="19"/>
        <end position="153"/>
    </location>
</feature>
<evidence type="ECO:0000256" key="6">
    <source>
        <dbReference type="ARBA" id="ARBA00022841"/>
    </source>
</evidence>
<reference evidence="8 9" key="1">
    <citation type="submission" date="2024-09" db="EMBL/GenBank/DDBJ databases">
        <authorList>
            <person name="Sun Q."/>
            <person name="Mori K."/>
        </authorList>
    </citation>
    <scope>NUCLEOTIDE SEQUENCE [LARGE SCALE GENOMIC DNA]</scope>
    <source>
        <strain evidence="8 9">TBRC 4938</strain>
    </source>
</reference>
<evidence type="ECO:0000256" key="2">
    <source>
        <dbReference type="ARBA" id="ARBA00005182"/>
    </source>
</evidence>
<proteinExistence type="predicted"/>
<keyword evidence="4" id="KW-0732">Signal</keyword>
<keyword evidence="5" id="KW-0574">Periplasm</keyword>
<keyword evidence="6" id="KW-0016">Alginate biosynthesis</keyword>
<comment type="caution">
    <text evidence="8">The sequence shown here is derived from an EMBL/GenBank/DDBJ whole genome shotgun (WGS) entry which is preliminary data.</text>
</comment>
<accession>A0ABV6ARF3</accession>
<evidence type="ECO:0000259" key="7">
    <source>
        <dbReference type="Pfam" id="PF16822"/>
    </source>
</evidence>
<evidence type="ECO:0000256" key="1">
    <source>
        <dbReference type="ARBA" id="ARBA00004418"/>
    </source>
</evidence>
<dbReference type="RefSeq" id="WP_377266000.1">
    <property type="nucleotide sequence ID" value="NZ_JBHMAA010000053.1"/>
</dbReference>
<comment type="subcellular location">
    <subcellularLocation>
        <location evidence="1">Periplasm</location>
    </subcellularLocation>
</comment>
<evidence type="ECO:0000313" key="8">
    <source>
        <dbReference type="EMBL" id="MFB9953196.1"/>
    </source>
</evidence>
<evidence type="ECO:0000256" key="5">
    <source>
        <dbReference type="ARBA" id="ARBA00022764"/>
    </source>
</evidence>
<protein>
    <recommendedName>
        <fullName evidence="7">AlgX/AlgJ SGNH hydrolase-like domain-containing protein</fullName>
    </recommendedName>
</protein>
<organism evidence="8 9">
    <name type="scientific">Rhizobium puerariae</name>
    <dbReference type="NCBI Taxonomy" id="1585791"/>
    <lineage>
        <taxon>Bacteria</taxon>
        <taxon>Pseudomonadati</taxon>
        <taxon>Pseudomonadota</taxon>
        <taxon>Alphaproteobacteria</taxon>
        <taxon>Hyphomicrobiales</taxon>
        <taxon>Rhizobiaceae</taxon>
        <taxon>Rhizobium/Agrobacterium group</taxon>
        <taxon>Rhizobium</taxon>
    </lineage>
</organism>